<feature type="region of interest" description="Disordered" evidence="4">
    <location>
        <begin position="1"/>
        <end position="22"/>
    </location>
</feature>
<keyword evidence="2" id="KW-0418">Kinase</keyword>
<reference evidence="6 7" key="1">
    <citation type="submission" date="2019-05" db="EMBL/GenBank/DDBJ databases">
        <title>Streptomyces sp. NEAU-C151, a novel actinomycete isolated from soil.</title>
        <authorList>
            <person name="Han L."/>
            <person name="Jiang H."/>
        </authorList>
    </citation>
    <scope>NUCLEOTIDE SEQUENCE [LARGE SCALE GENOMIC DNA]</scope>
    <source>
        <strain evidence="6 7">NEAU-C151</strain>
    </source>
</reference>
<evidence type="ECO:0000256" key="2">
    <source>
        <dbReference type="ARBA" id="ARBA00022777"/>
    </source>
</evidence>
<dbReference type="InterPro" id="IPR003594">
    <property type="entry name" value="HATPase_dom"/>
</dbReference>
<dbReference type="Proteomes" id="UP000305906">
    <property type="component" value="Unassembled WGS sequence"/>
</dbReference>
<dbReference type="SMART" id="SM00387">
    <property type="entry name" value="HATPase_c"/>
    <property type="match status" value="1"/>
</dbReference>
<proteinExistence type="predicted"/>
<dbReference type="Pfam" id="PF02518">
    <property type="entry name" value="HATPase_c"/>
    <property type="match status" value="1"/>
</dbReference>
<protein>
    <recommendedName>
        <fullName evidence="5">Histidine kinase/HSP90-like ATPase domain-containing protein</fullName>
    </recommendedName>
</protein>
<dbReference type="GO" id="GO:0016301">
    <property type="term" value="F:kinase activity"/>
    <property type="evidence" value="ECO:0007669"/>
    <property type="project" value="UniProtKB-KW"/>
</dbReference>
<comment type="caution">
    <text evidence="6">The sequence shown here is derived from an EMBL/GenBank/DDBJ whole genome shotgun (WGS) entry which is preliminary data.</text>
</comment>
<dbReference type="PANTHER" id="PTHR24421">
    <property type="entry name" value="NITRATE/NITRITE SENSOR PROTEIN NARX-RELATED"/>
    <property type="match status" value="1"/>
</dbReference>
<evidence type="ECO:0000256" key="4">
    <source>
        <dbReference type="SAM" id="MobiDB-lite"/>
    </source>
</evidence>
<evidence type="ECO:0000313" key="7">
    <source>
        <dbReference type="Proteomes" id="UP000305906"/>
    </source>
</evidence>
<keyword evidence="3" id="KW-0902">Two-component regulatory system</keyword>
<dbReference type="RefSeq" id="WP_138043803.1">
    <property type="nucleotide sequence ID" value="NZ_VBZC01000004.1"/>
</dbReference>
<keyword evidence="1" id="KW-0808">Transferase</keyword>
<keyword evidence="7" id="KW-1185">Reference proteome</keyword>
<feature type="domain" description="Histidine kinase/HSP90-like ATPase" evidence="5">
    <location>
        <begin position="268"/>
        <end position="359"/>
    </location>
</feature>
<evidence type="ECO:0000259" key="5">
    <source>
        <dbReference type="SMART" id="SM00387"/>
    </source>
</evidence>
<sequence>MSSPHIKSRQTPKTPKRNHDPDLASLFVARQSELIDVYRQRLLAERSPFGLDSQRWHDSGRYAREILSECAFSLRYGRLPAGGVSILDAQPDYATADERDHAAIQCIHAARILFQVTTKTLCQLFQGRADSWRLAQVLTDLHTAVHRSLEKPAVQLESVRQNQRDMSRQIHDHIGNSASLALRQLELFDVMRRRGEDEQTQEERLENLKNTLVETVISTRELVTGLRVDTDTSRGLKASLVAFLVAANVTHPVVHFDIHDDVDCLTVTMGDSLFVMLRECLRNTINHAHAFTVTVGVGVEDGQLVARVKDDGVGFDPRERMGNGLRSLYERAELFGGTVTVMSGPDRGTLVTLNLPLAGGDRDAARL</sequence>
<gene>
    <name evidence="6" type="ORF">FE633_04830</name>
</gene>
<feature type="compositionally biased region" description="Basic residues" evidence="4">
    <location>
        <begin position="1"/>
        <end position="16"/>
    </location>
</feature>
<dbReference type="GO" id="GO:0000160">
    <property type="term" value="P:phosphorelay signal transduction system"/>
    <property type="evidence" value="ECO:0007669"/>
    <property type="project" value="UniProtKB-KW"/>
</dbReference>
<evidence type="ECO:0000256" key="1">
    <source>
        <dbReference type="ARBA" id="ARBA00022679"/>
    </source>
</evidence>
<dbReference type="Gene3D" id="3.30.565.10">
    <property type="entry name" value="Histidine kinase-like ATPase, C-terminal domain"/>
    <property type="match status" value="1"/>
</dbReference>
<evidence type="ECO:0000313" key="6">
    <source>
        <dbReference type="EMBL" id="TLS47352.1"/>
    </source>
</evidence>
<dbReference type="InterPro" id="IPR036890">
    <property type="entry name" value="HATPase_C_sf"/>
</dbReference>
<name>A0A5R9FTI9_9ACTN</name>
<dbReference type="EMBL" id="VBZC01000004">
    <property type="protein sequence ID" value="TLS47352.1"/>
    <property type="molecule type" value="Genomic_DNA"/>
</dbReference>
<dbReference type="CDD" id="cd16917">
    <property type="entry name" value="HATPase_UhpB-NarQ-NarX-like"/>
    <property type="match status" value="1"/>
</dbReference>
<dbReference type="AlphaFoldDB" id="A0A5R9FTI9"/>
<accession>A0A5R9FTI9</accession>
<organism evidence="6 7">
    <name type="scientific">Streptomyces montanus</name>
    <dbReference type="NCBI Taxonomy" id="2580423"/>
    <lineage>
        <taxon>Bacteria</taxon>
        <taxon>Bacillati</taxon>
        <taxon>Actinomycetota</taxon>
        <taxon>Actinomycetes</taxon>
        <taxon>Kitasatosporales</taxon>
        <taxon>Streptomycetaceae</taxon>
        <taxon>Streptomyces</taxon>
    </lineage>
</organism>
<dbReference type="SUPFAM" id="SSF55874">
    <property type="entry name" value="ATPase domain of HSP90 chaperone/DNA topoisomerase II/histidine kinase"/>
    <property type="match status" value="1"/>
</dbReference>
<dbReference type="InterPro" id="IPR050482">
    <property type="entry name" value="Sensor_HK_TwoCompSys"/>
</dbReference>
<evidence type="ECO:0000256" key="3">
    <source>
        <dbReference type="ARBA" id="ARBA00023012"/>
    </source>
</evidence>